<organism evidence="6 7">
    <name type="scientific">Methylomonas methanica</name>
    <dbReference type="NCBI Taxonomy" id="421"/>
    <lineage>
        <taxon>Bacteria</taxon>
        <taxon>Pseudomonadati</taxon>
        <taxon>Pseudomonadota</taxon>
        <taxon>Gammaproteobacteria</taxon>
        <taxon>Methylococcales</taxon>
        <taxon>Methylococcaceae</taxon>
        <taxon>Methylomonas</taxon>
    </lineage>
</organism>
<accession>A0A177LWN5</accession>
<dbReference type="GO" id="GO:0001217">
    <property type="term" value="F:DNA-binding transcription repressor activity"/>
    <property type="evidence" value="ECO:0007669"/>
    <property type="project" value="TreeGrafter"/>
</dbReference>
<dbReference type="EMBL" id="LUUH01000101">
    <property type="protein sequence ID" value="OAH97372.1"/>
    <property type="molecule type" value="Genomic_DNA"/>
</dbReference>
<dbReference type="InterPro" id="IPR027444">
    <property type="entry name" value="H-NS_C_dom"/>
</dbReference>
<proteinExistence type="inferred from homology"/>
<evidence type="ECO:0000313" key="7">
    <source>
        <dbReference type="Proteomes" id="UP000077763"/>
    </source>
</evidence>
<dbReference type="GO" id="GO:0000976">
    <property type="term" value="F:transcription cis-regulatory region binding"/>
    <property type="evidence" value="ECO:0007669"/>
    <property type="project" value="TreeGrafter"/>
</dbReference>
<dbReference type="SUPFAM" id="SSF81273">
    <property type="entry name" value="H-NS histone-like proteins"/>
    <property type="match status" value="1"/>
</dbReference>
<comment type="similarity">
    <text evidence="2">Belongs to the histone-like protein H-NS family.</text>
</comment>
<dbReference type="Proteomes" id="UP000077763">
    <property type="component" value="Unassembled WGS sequence"/>
</dbReference>
<evidence type="ECO:0000313" key="6">
    <source>
        <dbReference type="EMBL" id="OAH97372.1"/>
    </source>
</evidence>
<dbReference type="PANTHER" id="PTHR38097">
    <property type="match status" value="1"/>
</dbReference>
<keyword evidence="3" id="KW-0963">Cytoplasm</keyword>
<dbReference type="Pfam" id="PF00816">
    <property type="entry name" value="Histone_HNS"/>
    <property type="match status" value="1"/>
</dbReference>
<feature type="domain" description="DNA-binding protein H-NS-like C-terminal" evidence="5">
    <location>
        <begin position="59"/>
        <end position="104"/>
    </location>
</feature>
<dbReference type="AlphaFoldDB" id="A0A177LWN5"/>
<dbReference type="PANTHER" id="PTHR38097:SF2">
    <property type="entry name" value="DNA-BINDING PROTEIN STPA"/>
    <property type="match status" value="1"/>
</dbReference>
<protein>
    <submittedName>
        <fullName evidence="6">Histone</fullName>
    </submittedName>
</protein>
<reference evidence="6 7" key="1">
    <citation type="submission" date="2016-03" db="EMBL/GenBank/DDBJ databases">
        <authorList>
            <person name="Ploux O."/>
        </authorList>
    </citation>
    <scope>NUCLEOTIDE SEQUENCE [LARGE SCALE GENOMIC DNA]</scope>
    <source>
        <strain evidence="6 7">R-45371</strain>
    </source>
</reference>
<gene>
    <name evidence="6" type="ORF">A1353_23075</name>
</gene>
<dbReference type="InterPro" id="IPR037150">
    <property type="entry name" value="H-NS_C_dom_sf"/>
</dbReference>
<dbReference type="RefSeq" id="WP_064038647.1">
    <property type="nucleotide sequence ID" value="NZ_LUUH01000101.1"/>
</dbReference>
<dbReference type="GO" id="GO:0032993">
    <property type="term" value="C:protein-DNA complex"/>
    <property type="evidence" value="ECO:0007669"/>
    <property type="project" value="TreeGrafter"/>
</dbReference>
<dbReference type="Gene3D" id="4.10.430.10">
    <property type="entry name" value="Histone-like protein H-NS, C-terminal domain"/>
    <property type="match status" value="1"/>
</dbReference>
<keyword evidence="4" id="KW-0238">DNA-binding</keyword>
<evidence type="ECO:0000256" key="1">
    <source>
        <dbReference type="ARBA" id="ARBA00004453"/>
    </source>
</evidence>
<comment type="subcellular location">
    <subcellularLocation>
        <location evidence="1">Cytoplasm</location>
        <location evidence="1">Nucleoid</location>
    </subcellularLocation>
</comment>
<dbReference type="GO" id="GO:0005829">
    <property type="term" value="C:cytosol"/>
    <property type="evidence" value="ECO:0007669"/>
    <property type="project" value="TreeGrafter"/>
</dbReference>
<comment type="caution">
    <text evidence="6">The sequence shown here is derived from an EMBL/GenBank/DDBJ whole genome shotgun (WGS) entry which is preliminary data.</text>
</comment>
<evidence type="ECO:0000256" key="4">
    <source>
        <dbReference type="ARBA" id="ARBA00023125"/>
    </source>
</evidence>
<name>A0A177LWN5_METMH</name>
<sequence length="104" mass="11335">MIDLNSKSPEELAAIIAEAQAQLVAKRTSKRKEVIAQIKELAASIGVAVTINDEAKTSKRSSSAVIAKYRDPSNSSNVWTGRGLAPKWMKAYLDSGRSKEEFLI</sequence>
<evidence type="ECO:0000259" key="5">
    <source>
        <dbReference type="SMART" id="SM00528"/>
    </source>
</evidence>
<evidence type="ECO:0000256" key="3">
    <source>
        <dbReference type="ARBA" id="ARBA00022490"/>
    </source>
</evidence>
<dbReference type="GO" id="GO:0003680">
    <property type="term" value="F:minor groove of adenine-thymine-rich DNA binding"/>
    <property type="evidence" value="ECO:0007669"/>
    <property type="project" value="TreeGrafter"/>
</dbReference>
<dbReference type="SMART" id="SM00528">
    <property type="entry name" value="HNS"/>
    <property type="match status" value="1"/>
</dbReference>
<evidence type="ECO:0000256" key="2">
    <source>
        <dbReference type="ARBA" id="ARBA00010610"/>
    </source>
</evidence>
<dbReference type="GO" id="GO:0009295">
    <property type="term" value="C:nucleoid"/>
    <property type="evidence" value="ECO:0007669"/>
    <property type="project" value="UniProtKB-SubCell"/>
</dbReference>
<dbReference type="GO" id="GO:0003681">
    <property type="term" value="F:bent DNA binding"/>
    <property type="evidence" value="ECO:0007669"/>
    <property type="project" value="TreeGrafter"/>
</dbReference>